<evidence type="ECO:0000256" key="7">
    <source>
        <dbReference type="PROSITE-ProRule" id="PRU00339"/>
    </source>
</evidence>
<dbReference type="Pfam" id="PF13432">
    <property type="entry name" value="TPR_16"/>
    <property type="match status" value="1"/>
</dbReference>
<dbReference type="InterPro" id="IPR001915">
    <property type="entry name" value="Peptidase_M48"/>
</dbReference>
<protein>
    <submittedName>
        <fullName evidence="10">Putative Zn-dependent protease, contains TPR repeats</fullName>
    </submittedName>
</protein>
<feature type="repeat" description="TPR" evidence="7">
    <location>
        <begin position="308"/>
        <end position="341"/>
    </location>
</feature>
<name>A0A1H4BD27_9RHOB</name>
<evidence type="ECO:0000256" key="5">
    <source>
        <dbReference type="ARBA" id="ARBA00022833"/>
    </source>
</evidence>
<sequence>MSATVRKLSAMLRLVAALLCAFPASAGGFVRDAEIERTLSMMTRPIFEAAGVAPESVRVLLLDDPALNAFVANGRTMVLNTGLLRRMPEADTIIGVIAHETGHITGGHLARRAIAARQVAGPALLATILAAAGAAAAGSADLGAAAVLGGQEAIRRSLLAYSRAEEASADQAAVSYMNRAGVDPSGMLEILRLFKGQEVFSTQRLDPYALSHPLSSERISLLESRIAQSPMKGAPLDPQIDYWHERMRAKLDGFLERPERVLSRLELADEPDSEMNLYRRAIALHRMADVDAALATLGRLLDRRPDDPFYWELRGQVLLESGRAPEAVTAYRRAVALAPAEPLIAGALGRSLLATGAEDEALVLLKRAVRDDPGEPGLLRDLARAYAHAGDDGMAALTTAERVALGGDLDSAARLARRAMGLLPTGSPGWLRADDIAALAPDND</sequence>
<keyword evidence="3" id="KW-0479">Metal-binding</keyword>
<dbReference type="PROSITE" id="PS50005">
    <property type="entry name" value="TPR"/>
    <property type="match status" value="1"/>
</dbReference>
<reference evidence="10 11" key="1">
    <citation type="submission" date="2016-10" db="EMBL/GenBank/DDBJ databases">
        <authorList>
            <person name="de Groot N.N."/>
        </authorList>
    </citation>
    <scope>NUCLEOTIDE SEQUENCE [LARGE SCALE GENOMIC DNA]</scope>
    <source>
        <strain evidence="10 11">DSM 15345</strain>
    </source>
</reference>
<organism evidence="10 11">
    <name type="scientific">Rubrimonas cliftonensis</name>
    <dbReference type="NCBI Taxonomy" id="89524"/>
    <lineage>
        <taxon>Bacteria</taxon>
        <taxon>Pseudomonadati</taxon>
        <taxon>Pseudomonadota</taxon>
        <taxon>Alphaproteobacteria</taxon>
        <taxon>Rhodobacterales</taxon>
        <taxon>Paracoccaceae</taxon>
        <taxon>Rubrimonas</taxon>
    </lineage>
</organism>
<dbReference type="GO" id="GO:0051603">
    <property type="term" value="P:proteolysis involved in protein catabolic process"/>
    <property type="evidence" value="ECO:0007669"/>
    <property type="project" value="TreeGrafter"/>
</dbReference>
<evidence type="ECO:0000256" key="4">
    <source>
        <dbReference type="ARBA" id="ARBA00022801"/>
    </source>
</evidence>
<dbReference type="Gene3D" id="3.30.2010.10">
    <property type="entry name" value="Metalloproteases ('zincins'), catalytic domain"/>
    <property type="match status" value="1"/>
</dbReference>
<keyword evidence="5" id="KW-0862">Zinc</keyword>
<evidence type="ECO:0000259" key="9">
    <source>
        <dbReference type="Pfam" id="PF01435"/>
    </source>
</evidence>
<dbReference type="PANTHER" id="PTHR22726:SF1">
    <property type="entry name" value="METALLOENDOPEPTIDASE OMA1, MITOCHONDRIAL"/>
    <property type="match status" value="1"/>
</dbReference>
<dbReference type="GO" id="GO:0016020">
    <property type="term" value="C:membrane"/>
    <property type="evidence" value="ECO:0007669"/>
    <property type="project" value="TreeGrafter"/>
</dbReference>
<dbReference type="CDD" id="cd07324">
    <property type="entry name" value="M48C_Oma1-like"/>
    <property type="match status" value="1"/>
</dbReference>
<keyword evidence="8" id="KW-0732">Signal</keyword>
<evidence type="ECO:0000256" key="6">
    <source>
        <dbReference type="ARBA" id="ARBA00023049"/>
    </source>
</evidence>
<gene>
    <name evidence="10" type="ORF">SAMN05444370_105144</name>
</gene>
<comment type="cofactor">
    <cofactor evidence="1">
        <name>Zn(2+)</name>
        <dbReference type="ChEBI" id="CHEBI:29105"/>
    </cofactor>
</comment>
<keyword evidence="6" id="KW-0482">Metalloprotease</keyword>
<evidence type="ECO:0000313" key="11">
    <source>
        <dbReference type="Proteomes" id="UP000198703"/>
    </source>
</evidence>
<proteinExistence type="predicted"/>
<keyword evidence="7" id="KW-0802">TPR repeat</keyword>
<dbReference type="Proteomes" id="UP000198703">
    <property type="component" value="Unassembled WGS sequence"/>
</dbReference>
<evidence type="ECO:0000256" key="8">
    <source>
        <dbReference type="SAM" id="SignalP"/>
    </source>
</evidence>
<feature type="domain" description="Peptidase M48" evidence="9">
    <location>
        <begin position="38"/>
        <end position="225"/>
    </location>
</feature>
<accession>A0A1H4BD27</accession>
<dbReference type="Pfam" id="PF01435">
    <property type="entry name" value="Peptidase_M48"/>
    <property type="match status" value="1"/>
</dbReference>
<feature type="signal peptide" evidence="8">
    <location>
        <begin position="1"/>
        <end position="26"/>
    </location>
</feature>
<dbReference type="AlphaFoldDB" id="A0A1H4BD27"/>
<dbReference type="GO" id="GO:0046872">
    <property type="term" value="F:metal ion binding"/>
    <property type="evidence" value="ECO:0007669"/>
    <property type="project" value="UniProtKB-KW"/>
</dbReference>
<dbReference type="EMBL" id="FNQM01000005">
    <property type="protein sequence ID" value="SEA46073.1"/>
    <property type="molecule type" value="Genomic_DNA"/>
</dbReference>
<dbReference type="InterPro" id="IPR051156">
    <property type="entry name" value="Mito/Outer_Membr_Metalloprot"/>
</dbReference>
<evidence type="ECO:0000256" key="3">
    <source>
        <dbReference type="ARBA" id="ARBA00022723"/>
    </source>
</evidence>
<dbReference type="PANTHER" id="PTHR22726">
    <property type="entry name" value="METALLOENDOPEPTIDASE OMA1"/>
    <property type="match status" value="1"/>
</dbReference>
<feature type="chain" id="PRO_5011708136" evidence="8">
    <location>
        <begin position="27"/>
        <end position="444"/>
    </location>
</feature>
<dbReference type="RefSeq" id="WP_175478849.1">
    <property type="nucleotide sequence ID" value="NZ_FNQM01000005.1"/>
</dbReference>
<dbReference type="SUPFAM" id="SSF48452">
    <property type="entry name" value="TPR-like"/>
    <property type="match status" value="1"/>
</dbReference>
<dbReference type="GO" id="GO:0004222">
    <property type="term" value="F:metalloendopeptidase activity"/>
    <property type="evidence" value="ECO:0007669"/>
    <property type="project" value="InterPro"/>
</dbReference>
<dbReference type="InterPro" id="IPR011990">
    <property type="entry name" value="TPR-like_helical_dom_sf"/>
</dbReference>
<dbReference type="InterPro" id="IPR019734">
    <property type="entry name" value="TPR_rpt"/>
</dbReference>
<keyword evidence="11" id="KW-1185">Reference proteome</keyword>
<keyword evidence="2 10" id="KW-0645">Protease</keyword>
<evidence type="ECO:0000256" key="1">
    <source>
        <dbReference type="ARBA" id="ARBA00001947"/>
    </source>
</evidence>
<keyword evidence="4" id="KW-0378">Hydrolase</keyword>
<dbReference type="Gene3D" id="1.25.40.10">
    <property type="entry name" value="Tetratricopeptide repeat domain"/>
    <property type="match status" value="1"/>
</dbReference>
<evidence type="ECO:0000256" key="2">
    <source>
        <dbReference type="ARBA" id="ARBA00022670"/>
    </source>
</evidence>
<evidence type="ECO:0000313" key="10">
    <source>
        <dbReference type="EMBL" id="SEA46073.1"/>
    </source>
</evidence>
<dbReference type="STRING" id="89524.SAMN05444370_105144"/>